<keyword evidence="1" id="KW-0175">Coiled coil</keyword>
<dbReference type="Proteomes" id="UP000220397">
    <property type="component" value="Unassembled WGS sequence"/>
</dbReference>
<dbReference type="EMBL" id="NTUS01000164">
    <property type="protein sequence ID" value="PFA88620.1"/>
    <property type="molecule type" value="Genomic_DNA"/>
</dbReference>
<name>A0A9X6V4V8_BACTU</name>
<dbReference type="RefSeq" id="WP_042596592.1">
    <property type="nucleotide sequence ID" value="NZ_JABWHT010000004.1"/>
</dbReference>
<accession>A0A9X6V4V8</accession>
<protein>
    <submittedName>
        <fullName evidence="2">Uncharacterized protein</fullName>
    </submittedName>
</protein>
<gene>
    <name evidence="2" type="ORF">CN398_30550</name>
</gene>
<dbReference type="AlphaFoldDB" id="A0A9X6V4V8"/>
<sequence>MTSRSYEVAFKDGKSEVVEGKVFLFSESNAVVPVATNLNVYNANLVQSIKEVKQEVCTEEHEGVALTKIEKAIALSIIFNAIDNKELDGHVSKEKLSDVLKVFEALKEEIDADKELEEEKEAHLNIINKLIDNILAEKNQEQKEPSPPFQK</sequence>
<feature type="coiled-coil region" evidence="1">
    <location>
        <begin position="113"/>
        <end position="144"/>
    </location>
</feature>
<organism evidence="2 3">
    <name type="scientific">Bacillus thuringiensis</name>
    <dbReference type="NCBI Taxonomy" id="1428"/>
    <lineage>
        <taxon>Bacteria</taxon>
        <taxon>Bacillati</taxon>
        <taxon>Bacillota</taxon>
        <taxon>Bacilli</taxon>
        <taxon>Bacillales</taxon>
        <taxon>Bacillaceae</taxon>
        <taxon>Bacillus</taxon>
        <taxon>Bacillus cereus group</taxon>
    </lineage>
</organism>
<reference evidence="2 3" key="1">
    <citation type="submission" date="2017-09" db="EMBL/GenBank/DDBJ databases">
        <title>Large-scale bioinformatics analysis of Bacillus genomes uncovers conserved roles of natural products in bacterial physiology.</title>
        <authorList>
            <consortium name="Agbiome Team Llc"/>
            <person name="Bleich R.M."/>
            <person name="Kirk G.J."/>
            <person name="Santa Maria K.C."/>
            <person name="Allen S.E."/>
            <person name="Farag S."/>
            <person name="Shank E.A."/>
            <person name="Bowers A."/>
        </authorList>
    </citation>
    <scope>NUCLEOTIDE SEQUENCE [LARGE SCALE GENOMIC DNA]</scope>
    <source>
        <strain evidence="2 3">AFS015413</strain>
    </source>
</reference>
<evidence type="ECO:0000313" key="2">
    <source>
        <dbReference type="EMBL" id="PFA88620.1"/>
    </source>
</evidence>
<evidence type="ECO:0000256" key="1">
    <source>
        <dbReference type="SAM" id="Coils"/>
    </source>
</evidence>
<comment type="caution">
    <text evidence="2">The sequence shown here is derived from an EMBL/GenBank/DDBJ whole genome shotgun (WGS) entry which is preliminary data.</text>
</comment>
<evidence type="ECO:0000313" key="3">
    <source>
        <dbReference type="Proteomes" id="UP000220397"/>
    </source>
</evidence>
<proteinExistence type="predicted"/>